<reference evidence="12 13" key="1">
    <citation type="journal article" date="2012" name="Genome Biol.">
        <title>Genome and low-iron response of an oceanic diatom adapted to chronic iron limitation.</title>
        <authorList>
            <person name="Lommer M."/>
            <person name="Specht M."/>
            <person name="Roy A.S."/>
            <person name="Kraemer L."/>
            <person name="Andreson R."/>
            <person name="Gutowska M.A."/>
            <person name="Wolf J."/>
            <person name="Bergner S.V."/>
            <person name="Schilhabel M.B."/>
            <person name="Klostermeier U.C."/>
            <person name="Beiko R.G."/>
            <person name="Rosenstiel P."/>
            <person name="Hippler M."/>
            <person name="Laroche J."/>
        </authorList>
    </citation>
    <scope>NUCLEOTIDE SEQUENCE [LARGE SCALE GENOMIC DNA]</scope>
    <source>
        <strain evidence="12 13">CCMP1005</strain>
    </source>
</reference>
<dbReference type="Proteomes" id="UP000266841">
    <property type="component" value="Unassembled WGS sequence"/>
</dbReference>
<comment type="caution">
    <text evidence="12">The sequence shown here is derived from an EMBL/GenBank/DDBJ whole genome shotgun (WGS) entry which is preliminary data.</text>
</comment>
<dbReference type="InterPro" id="IPR036811">
    <property type="entry name" value="Ubol_cytC_Rdtase_hinge_dom_sf"/>
</dbReference>
<dbReference type="InterPro" id="IPR023184">
    <property type="entry name" value="Ubol_cytC_Rdtase_hinge_dom"/>
</dbReference>
<dbReference type="GO" id="GO:0006122">
    <property type="term" value="P:mitochondrial electron transport, ubiquinol to cytochrome c"/>
    <property type="evidence" value="ECO:0007669"/>
    <property type="project" value="InterPro"/>
</dbReference>
<protein>
    <recommendedName>
        <fullName evidence="11">Ubiquinol-cytochrome C reductase hinge domain-containing protein</fullName>
    </recommendedName>
</protein>
<dbReference type="OrthoDB" id="405848at2759"/>
<evidence type="ECO:0000259" key="11">
    <source>
        <dbReference type="Pfam" id="PF02320"/>
    </source>
</evidence>
<comment type="similarity">
    <text evidence="2">Belongs to the UQCRH/QCR6 family.</text>
</comment>
<evidence type="ECO:0000256" key="9">
    <source>
        <dbReference type="ARBA" id="ARBA00023157"/>
    </source>
</evidence>
<keyword evidence="4" id="KW-0679">Respiratory chain</keyword>
<dbReference type="Gene3D" id="1.10.287.20">
    <property type="entry name" value="Ubiquinol-cytochrome C reductase hinge domain"/>
    <property type="match status" value="1"/>
</dbReference>
<dbReference type="SUPFAM" id="SSF81531">
    <property type="entry name" value="Non-heme 11 kDa protein of cytochrome bc1 complex (Ubiquinol-cytochrome c reductase)"/>
    <property type="match status" value="1"/>
</dbReference>
<dbReference type="PANTHER" id="PTHR15336">
    <property type="entry name" value="UBIQUINOL-CYTOCHROME C REDUCTASE COMPLEX 7.8 KDA PROTEIN"/>
    <property type="match status" value="1"/>
</dbReference>
<dbReference type="EMBL" id="AGNL01042970">
    <property type="protein sequence ID" value="EJK50781.1"/>
    <property type="molecule type" value="Genomic_DNA"/>
</dbReference>
<name>K0RPH4_THAOC</name>
<evidence type="ECO:0000256" key="3">
    <source>
        <dbReference type="ARBA" id="ARBA00022448"/>
    </source>
</evidence>
<evidence type="ECO:0000256" key="1">
    <source>
        <dbReference type="ARBA" id="ARBA00004137"/>
    </source>
</evidence>
<proteinExistence type="inferred from homology"/>
<keyword evidence="13" id="KW-1185">Reference proteome</keyword>
<accession>K0RPH4</accession>
<dbReference type="GO" id="GO:0005743">
    <property type="term" value="C:mitochondrial inner membrane"/>
    <property type="evidence" value="ECO:0007669"/>
    <property type="project" value="UniProtKB-SubCell"/>
</dbReference>
<dbReference type="AlphaFoldDB" id="K0RPH4"/>
<evidence type="ECO:0000256" key="4">
    <source>
        <dbReference type="ARBA" id="ARBA00022660"/>
    </source>
</evidence>
<keyword evidence="5" id="KW-0999">Mitochondrion inner membrane</keyword>
<dbReference type="FunFam" id="1.10.287.20:FF:000001">
    <property type="entry name" value="Cytochrome b-c1 complex subunit 6"/>
    <property type="match status" value="1"/>
</dbReference>
<keyword evidence="8" id="KW-0472">Membrane</keyword>
<feature type="region of interest" description="Disordered" evidence="10">
    <location>
        <begin position="117"/>
        <end position="152"/>
    </location>
</feature>
<evidence type="ECO:0000256" key="7">
    <source>
        <dbReference type="ARBA" id="ARBA00023128"/>
    </source>
</evidence>
<evidence type="ECO:0000256" key="8">
    <source>
        <dbReference type="ARBA" id="ARBA00023136"/>
    </source>
</evidence>
<dbReference type="InterPro" id="IPR003422">
    <property type="entry name" value="Cyt_b-c1_6"/>
</dbReference>
<dbReference type="eggNOG" id="ENOG502SBVV">
    <property type="taxonomic scope" value="Eukaryota"/>
</dbReference>
<evidence type="ECO:0000313" key="12">
    <source>
        <dbReference type="EMBL" id="EJK50781.1"/>
    </source>
</evidence>
<comment type="subcellular location">
    <subcellularLocation>
        <location evidence="1">Mitochondrion inner membrane</location>
        <topology evidence="1">Peripheral membrane protein</topology>
        <orientation evidence="1">Intermembrane side</orientation>
    </subcellularLocation>
</comment>
<dbReference type="PANTHER" id="PTHR15336:SF0">
    <property type="entry name" value="CYTOCHROME B-C1 COMPLEX SUBUNIT 6, MITOCHONDRIAL"/>
    <property type="match status" value="1"/>
</dbReference>
<gene>
    <name evidence="12" type="ORF">THAOC_30120</name>
</gene>
<evidence type="ECO:0000256" key="10">
    <source>
        <dbReference type="SAM" id="MobiDB-lite"/>
    </source>
</evidence>
<evidence type="ECO:0000313" key="13">
    <source>
        <dbReference type="Proteomes" id="UP000266841"/>
    </source>
</evidence>
<keyword evidence="7" id="KW-0496">Mitochondrion</keyword>
<dbReference type="Pfam" id="PF02320">
    <property type="entry name" value="UCR_hinge"/>
    <property type="match status" value="1"/>
</dbReference>
<evidence type="ECO:0000256" key="5">
    <source>
        <dbReference type="ARBA" id="ARBA00022792"/>
    </source>
</evidence>
<sequence length="217" mass="23972">MCRSPCEETSPRPTPCLLPSTVEGASVRSKSLRDVERTRCHYLFNAGSRQWIGRLLDFSTQLACLLQVTLLRPYFSTRTRNDSLRDALQLALGRPDDLDDSTMTLGSFPSSVVRLTVSPEESNTDSDGAARKPCPAKRPTKPHVAPRLAQGSEEEVVDHLPALKKSCESHCPGEKKAYEACTGRIAKLGEGDCEGWYFDLLHCVDHCVAPKAFKPLK</sequence>
<evidence type="ECO:0000256" key="2">
    <source>
        <dbReference type="ARBA" id="ARBA00006498"/>
    </source>
</evidence>
<feature type="domain" description="Ubiquinol-cytochrome C reductase hinge" evidence="11">
    <location>
        <begin position="158"/>
        <end position="217"/>
    </location>
</feature>
<evidence type="ECO:0000256" key="6">
    <source>
        <dbReference type="ARBA" id="ARBA00022982"/>
    </source>
</evidence>
<keyword evidence="9" id="KW-1015">Disulfide bond</keyword>
<keyword evidence="6" id="KW-0249">Electron transport</keyword>
<keyword evidence="3" id="KW-0813">Transport</keyword>
<organism evidence="12 13">
    <name type="scientific">Thalassiosira oceanica</name>
    <name type="common">Marine diatom</name>
    <dbReference type="NCBI Taxonomy" id="159749"/>
    <lineage>
        <taxon>Eukaryota</taxon>
        <taxon>Sar</taxon>
        <taxon>Stramenopiles</taxon>
        <taxon>Ochrophyta</taxon>
        <taxon>Bacillariophyta</taxon>
        <taxon>Coscinodiscophyceae</taxon>
        <taxon>Thalassiosirophycidae</taxon>
        <taxon>Thalassiosirales</taxon>
        <taxon>Thalassiosiraceae</taxon>
        <taxon>Thalassiosira</taxon>
    </lineage>
</organism>